<dbReference type="FunFam" id="3.30.1850.10:FF:000001">
    <property type="entry name" value="LOG family protein YgdH"/>
    <property type="match status" value="1"/>
</dbReference>
<evidence type="ECO:0000256" key="14">
    <source>
        <dbReference type="ARBA" id="ARBA00078101"/>
    </source>
</evidence>
<evidence type="ECO:0000256" key="13">
    <source>
        <dbReference type="ARBA" id="ARBA00073719"/>
    </source>
</evidence>
<dbReference type="GO" id="GO:0047405">
    <property type="term" value="F:pyrimidine-5'-nucleotide nucleosidase activity"/>
    <property type="evidence" value="ECO:0007669"/>
    <property type="project" value="UniProtKB-EC"/>
</dbReference>
<evidence type="ECO:0000313" key="24">
    <source>
        <dbReference type="Proteomes" id="UP001140973"/>
    </source>
</evidence>
<dbReference type="EC" id="3.2.2.4" evidence="3"/>
<dbReference type="PANTHER" id="PTHR43393">
    <property type="entry name" value="CYTOKININ RIBOSIDE 5'-MONOPHOSPHATE PHOSPHORIBOHYDROLASE"/>
    <property type="match status" value="1"/>
</dbReference>
<dbReference type="EMBL" id="CP118711">
    <property type="protein sequence ID" value="WGK85938.1"/>
    <property type="molecule type" value="Genomic_DNA"/>
</dbReference>
<evidence type="ECO:0000256" key="9">
    <source>
        <dbReference type="ARBA" id="ARBA00052113"/>
    </source>
</evidence>
<evidence type="ECO:0000256" key="12">
    <source>
        <dbReference type="ARBA" id="ARBA00066754"/>
    </source>
</evidence>
<dbReference type="Pfam" id="PF11892">
    <property type="entry name" value="PpnN_C"/>
    <property type="match status" value="1"/>
</dbReference>
<evidence type="ECO:0000256" key="2">
    <source>
        <dbReference type="ARBA" id="ARBA00006763"/>
    </source>
</evidence>
<dbReference type="EC" id="3.2.2.10" evidence="12"/>
<evidence type="ECO:0000313" key="23">
    <source>
        <dbReference type="EMBL" id="WGK85938.1"/>
    </source>
</evidence>
<comment type="catalytic activity">
    <reaction evidence="7">
        <text>UMP + H2O = D-ribose 5-phosphate + uracil</text>
        <dbReference type="Rhea" id="RHEA:52704"/>
        <dbReference type="ChEBI" id="CHEBI:15377"/>
        <dbReference type="ChEBI" id="CHEBI:17568"/>
        <dbReference type="ChEBI" id="CHEBI:57865"/>
        <dbReference type="ChEBI" id="CHEBI:78346"/>
    </reaction>
</comment>
<comment type="catalytic activity">
    <reaction evidence="11">
        <text>a pyrimidine ribonucleoside 5'-phosphate + H2O = a pyrimidine nucleobase + D-ribose 5-phosphate</text>
        <dbReference type="Rhea" id="RHEA:13425"/>
        <dbReference type="ChEBI" id="CHEBI:15377"/>
        <dbReference type="ChEBI" id="CHEBI:26432"/>
        <dbReference type="ChEBI" id="CHEBI:78346"/>
        <dbReference type="ChEBI" id="CHEBI:138238"/>
        <dbReference type="EC" id="3.2.2.10"/>
    </reaction>
</comment>
<dbReference type="RefSeq" id="WP_053310320.1">
    <property type="nucleotide sequence ID" value="NZ_CALYLG010000110.1"/>
</dbReference>
<comment type="catalytic activity">
    <reaction evidence="1">
        <text>AMP + H2O = D-ribose 5-phosphate + adenine</text>
        <dbReference type="Rhea" id="RHEA:20129"/>
        <dbReference type="ChEBI" id="CHEBI:15377"/>
        <dbReference type="ChEBI" id="CHEBI:16708"/>
        <dbReference type="ChEBI" id="CHEBI:78346"/>
        <dbReference type="ChEBI" id="CHEBI:456215"/>
        <dbReference type="EC" id="3.2.2.4"/>
    </reaction>
</comment>
<dbReference type="AlphaFoldDB" id="A0A9X4FH47"/>
<organism evidence="22 24">
    <name type="scientific">Vibrio aestuarianus</name>
    <dbReference type="NCBI Taxonomy" id="28171"/>
    <lineage>
        <taxon>Bacteria</taxon>
        <taxon>Pseudomonadati</taxon>
        <taxon>Pseudomonadota</taxon>
        <taxon>Gammaproteobacteria</taxon>
        <taxon>Vibrionales</taxon>
        <taxon>Vibrionaceae</taxon>
        <taxon>Vibrio</taxon>
    </lineage>
</organism>
<sequence length="454" mass="50589">MITHISPAGSMDLLSQLEVERLKKTASSELYQLYRNCTLAVLNSGSHTDNSKELLDKHKSFDVTVMRRERGIKLELANPPEHAFVDGQIIKGIQEHLFSVLRDIVYVNMHLADSQRLNLTNAIHITNLVFGILRNAGALIPGALPNLVVCWGGHSINPTEYQYTREVGHELGLRELNICTGCGPGAMEGPMKGAAIGHAKQRYKEQRYLGLTEPSIIAAEPPNPIVNELVIMPDIEKRLEAFVRIAHGIIIFPGGAGTAEELLYILGIMMHPENASQPMPIVLTGPKESEAYFRSIDKFIAETLGDEARKHYQIVIDDPEKVAQIMSQAMPEVRQHRKDNGDAYSFNWSLKIEPEFQLPFEPTHDSMANLDLHLNQKPEVLAANLRRAFSGIVAGNVKAEGIREIERHGPFTIDGDTKLMKKMDLLLKDFVAQHRMKLPGGSAYEPCYKIAANK</sequence>
<dbReference type="InterPro" id="IPR049788">
    <property type="entry name" value="PpnN"/>
</dbReference>
<dbReference type="Pfam" id="PF14793">
    <property type="entry name" value="DUF4478"/>
    <property type="match status" value="1"/>
</dbReference>
<evidence type="ECO:0000256" key="1">
    <source>
        <dbReference type="ARBA" id="ARBA00000274"/>
    </source>
</evidence>
<dbReference type="GO" id="GO:0005829">
    <property type="term" value="C:cytosol"/>
    <property type="evidence" value="ECO:0007669"/>
    <property type="project" value="TreeGrafter"/>
</dbReference>
<dbReference type="Pfam" id="PF03641">
    <property type="entry name" value="Lysine_decarbox"/>
    <property type="match status" value="1"/>
</dbReference>
<reference evidence="22 25" key="1">
    <citation type="submission" date="2022-02" db="EMBL/GenBank/DDBJ databases">
        <title>Emergence and expansion in Europe of a Vibrio aestuarianus clonal complex pathogenic for oysters.</title>
        <authorList>
            <person name="Mesnil A."/>
            <person name="Travers M.-A."/>
        </authorList>
    </citation>
    <scope>NUCLEOTIDE SEQUENCE</scope>
    <source>
        <strain evidence="22">151-ITT-15-cp-1</strain>
        <strain evidence="21">19_064_15T1</strain>
        <strain evidence="23 25">U17</strain>
    </source>
</reference>
<dbReference type="Gene3D" id="3.40.50.450">
    <property type="match status" value="1"/>
</dbReference>
<dbReference type="InterPro" id="IPR027820">
    <property type="entry name" value="PpnN_N"/>
</dbReference>
<dbReference type="InterPro" id="IPR031100">
    <property type="entry name" value="LOG_fam"/>
</dbReference>
<evidence type="ECO:0000256" key="8">
    <source>
        <dbReference type="ARBA" id="ARBA00051083"/>
    </source>
</evidence>
<evidence type="ECO:0000256" key="18">
    <source>
        <dbReference type="ARBA" id="ARBA00083890"/>
    </source>
</evidence>
<evidence type="ECO:0000256" key="3">
    <source>
        <dbReference type="ARBA" id="ARBA00011985"/>
    </source>
</evidence>
<dbReference type="EMBL" id="JAKNAX010000018">
    <property type="protein sequence ID" value="MDE1346551.1"/>
    <property type="molecule type" value="Genomic_DNA"/>
</dbReference>
<evidence type="ECO:0000256" key="4">
    <source>
        <dbReference type="ARBA" id="ARBA00022801"/>
    </source>
</evidence>
<comment type="catalytic activity">
    <reaction evidence="6">
        <text>dTMP + H2O = 2-deoxy-D-ribose 5-phosphate + thymine</text>
        <dbReference type="Rhea" id="RHEA:52712"/>
        <dbReference type="ChEBI" id="CHEBI:15377"/>
        <dbReference type="ChEBI" id="CHEBI:17821"/>
        <dbReference type="ChEBI" id="CHEBI:62877"/>
        <dbReference type="ChEBI" id="CHEBI:63528"/>
    </reaction>
</comment>
<dbReference type="FunFam" id="3.40.50.450:FF:000007">
    <property type="entry name" value="LOG family protein ygdH"/>
    <property type="match status" value="1"/>
</dbReference>
<evidence type="ECO:0000259" key="19">
    <source>
        <dbReference type="Pfam" id="PF11892"/>
    </source>
</evidence>
<name>A0A9X4FH47_9VIBR</name>
<evidence type="ECO:0000256" key="5">
    <source>
        <dbReference type="ARBA" id="ARBA00031983"/>
    </source>
</evidence>
<dbReference type="PANTHER" id="PTHR43393:SF1">
    <property type="entry name" value="PYRIMIDINE_PURINE NUCLEOTIDE 5'-MONOPHOSPHATE NUCLEOSIDASE"/>
    <property type="match status" value="1"/>
</dbReference>
<keyword evidence="22" id="KW-0326">Glycosidase</keyword>
<evidence type="ECO:0000256" key="10">
    <source>
        <dbReference type="ARBA" id="ARBA00052189"/>
    </source>
</evidence>
<accession>A0A9X4FH47</accession>
<evidence type="ECO:0000313" key="21">
    <source>
        <dbReference type="EMBL" id="MDE1346551.1"/>
    </source>
</evidence>
<dbReference type="InterPro" id="IPR021826">
    <property type="entry name" value="PpnN_C"/>
</dbReference>
<dbReference type="InterPro" id="IPR052341">
    <property type="entry name" value="LOG_family_nucleotidases"/>
</dbReference>
<evidence type="ECO:0000259" key="20">
    <source>
        <dbReference type="Pfam" id="PF14793"/>
    </source>
</evidence>
<dbReference type="EMBL" id="JAKNAP010000016">
    <property type="protein sequence ID" value="MDE1356994.1"/>
    <property type="molecule type" value="Genomic_DNA"/>
</dbReference>
<protein>
    <recommendedName>
        <fullName evidence="13">Pyrimidine/purine nucleotide 5'-monophosphate nucleosidase</fullName>
        <ecNumber evidence="12">3.2.2.10</ecNumber>
        <ecNumber evidence="3">3.2.2.4</ecNumber>
    </recommendedName>
    <alternativeName>
        <fullName evidence="5">AMP nucleosidase</fullName>
    </alternativeName>
    <alternativeName>
        <fullName evidence="16">CMP nucleosidase</fullName>
    </alternativeName>
    <alternativeName>
        <fullName evidence="15">GMP nucleosidase</fullName>
    </alternativeName>
    <alternativeName>
        <fullName evidence="17">IMP nucleosidase</fullName>
    </alternativeName>
    <alternativeName>
        <fullName evidence="18">UMP nucleosidase</fullName>
    </alternativeName>
    <alternativeName>
        <fullName evidence="14">dTMP nucleosidase</fullName>
    </alternativeName>
</protein>
<evidence type="ECO:0000256" key="7">
    <source>
        <dbReference type="ARBA" id="ARBA00050647"/>
    </source>
</evidence>
<feature type="domain" description="Pyrimidine/purine nucleotide 5'-monophosphate nucleosidase N-terminal" evidence="20">
    <location>
        <begin position="4"/>
        <end position="110"/>
    </location>
</feature>
<dbReference type="GO" id="GO:0008714">
    <property type="term" value="F:AMP nucleosidase activity"/>
    <property type="evidence" value="ECO:0007669"/>
    <property type="project" value="UniProtKB-EC"/>
</dbReference>
<evidence type="ECO:0000256" key="17">
    <source>
        <dbReference type="ARBA" id="ARBA00083539"/>
    </source>
</evidence>
<dbReference type="NCBIfam" id="NF038390">
    <property type="entry name" value="Nsidase_PpnN"/>
    <property type="match status" value="1"/>
</dbReference>
<dbReference type="Gene3D" id="3.30.1850.10">
    <property type="entry name" value="MoCo carrier protein-like"/>
    <property type="match status" value="1"/>
</dbReference>
<evidence type="ECO:0000313" key="22">
    <source>
        <dbReference type="EMBL" id="MDE1356994.1"/>
    </source>
</evidence>
<comment type="catalytic activity">
    <reaction evidence="9">
        <text>IMP + H2O = hypoxanthine + D-ribose 5-phosphate</text>
        <dbReference type="Rhea" id="RHEA:20469"/>
        <dbReference type="ChEBI" id="CHEBI:15377"/>
        <dbReference type="ChEBI" id="CHEBI:17368"/>
        <dbReference type="ChEBI" id="CHEBI:58053"/>
        <dbReference type="ChEBI" id="CHEBI:78346"/>
    </reaction>
</comment>
<evidence type="ECO:0000313" key="25">
    <source>
        <dbReference type="Proteomes" id="UP001241226"/>
    </source>
</evidence>
<evidence type="ECO:0000256" key="11">
    <source>
        <dbReference type="ARBA" id="ARBA00052586"/>
    </source>
</evidence>
<gene>
    <name evidence="22" type="primary">ppnN</name>
    <name evidence="22" type="ORF">L9W73_06690</name>
    <name evidence="21" type="ORF">L9X51_08925</name>
    <name evidence="23" type="ORF">PYE67_03690</name>
</gene>
<comment type="similarity">
    <text evidence="2">Belongs to the LOG family.</text>
</comment>
<evidence type="ECO:0000256" key="16">
    <source>
        <dbReference type="ARBA" id="ARBA00082596"/>
    </source>
</evidence>
<comment type="catalytic activity">
    <reaction evidence="10">
        <text>CMP + H2O = cytosine + D-ribose 5-phosphate</text>
        <dbReference type="Rhea" id="RHEA:30075"/>
        <dbReference type="ChEBI" id="CHEBI:15377"/>
        <dbReference type="ChEBI" id="CHEBI:16040"/>
        <dbReference type="ChEBI" id="CHEBI:60377"/>
        <dbReference type="ChEBI" id="CHEBI:78346"/>
        <dbReference type="EC" id="3.2.2.10"/>
    </reaction>
</comment>
<dbReference type="Proteomes" id="UP001140973">
    <property type="component" value="Unassembled WGS sequence"/>
</dbReference>
<dbReference type="InterPro" id="IPR037153">
    <property type="entry name" value="PpnN-like_sf"/>
</dbReference>
<dbReference type="SUPFAM" id="SSF102405">
    <property type="entry name" value="MCP/YpsA-like"/>
    <property type="match status" value="1"/>
</dbReference>
<evidence type="ECO:0000256" key="15">
    <source>
        <dbReference type="ARBA" id="ARBA00082430"/>
    </source>
</evidence>
<feature type="domain" description="Pyrimidine/purine nucleotide 5'-monophosphate nucleosidase C-terminal" evidence="19">
    <location>
        <begin position="330"/>
        <end position="450"/>
    </location>
</feature>
<keyword evidence="4 22" id="KW-0378">Hydrolase</keyword>
<dbReference type="Proteomes" id="UP001140978">
    <property type="component" value="Unassembled WGS sequence"/>
</dbReference>
<proteinExistence type="inferred from homology"/>
<dbReference type="Proteomes" id="UP001241226">
    <property type="component" value="Chromosome 1"/>
</dbReference>
<comment type="catalytic activity">
    <reaction evidence="8">
        <text>GMP + H2O = guanine + D-ribose 5-phosphate</text>
        <dbReference type="Rhea" id="RHEA:52708"/>
        <dbReference type="ChEBI" id="CHEBI:15377"/>
        <dbReference type="ChEBI" id="CHEBI:16235"/>
        <dbReference type="ChEBI" id="CHEBI:58115"/>
        <dbReference type="ChEBI" id="CHEBI:78346"/>
    </reaction>
</comment>
<evidence type="ECO:0000256" key="6">
    <source>
        <dbReference type="ARBA" id="ARBA00050093"/>
    </source>
</evidence>